<feature type="domain" description="PKS/mFAS DH" evidence="12">
    <location>
        <begin position="997"/>
        <end position="1324"/>
    </location>
</feature>
<feature type="region of interest" description="Disordered" evidence="9">
    <location>
        <begin position="461"/>
        <end position="518"/>
    </location>
</feature>
<feature type="active site" description="Proton acceptor; for dehydratase activity" evidence="8">
    <location>
        <position position="1029"/>
    </location>
</feature>
<dbReference type="GO" id="GO:0004312">
    <property type="term" value="F:fatty acid synthase activity"/>
    <property type="evidence" value="ECO:0007669"/>
    <property type="project" value="TreeGrafter"/>
</dbReference>
<evidence type="ECO:0000256" key="5">
    <source>
        <dbReference type="ARBA" id="ARBA00023002"/>
    </source>
</evidence>
<dbReference type="InterPro" id="IPR049551">
    <property type="entry name" value="PKS_DH_C"/>
</dbReference>
<feature type="region of interest" description="C-terminal hotdog fold" evidence="8">
    <location>
        <begin position="1165"/>
        <end position="1324"/>
    </location>
</feature>
<dbReference type="Gene3D" id="3.40.50.150">
    <property type="entry name" value="Vaccinia Virus protein VP39"/>
    <property type="match status" value="1"/>
</dbReference>
<dbReference type="PROSITE" id="PS50075">
    <property type="entry name" value="CARRIER"/>
    <property type="match status" value="1"/>
</dbReference>
<feature type="domain" description="Carrier" evidence="10">
    <location>
        <begin position="2522"/>
        <end position="2599"/>
    </location>
</feature>
<dbReference type="Gene3D" id="3.40.366.10">
    <property type="entry name" value="Malonyl-Coenzyme A Acyl Carrier Protein, domain 2"/>
    <property type="match status" value="1"/>
</dbReference>
<feature type="active site" description="Proton donor; for dehydratase activity" evidence="8">
    <location>
        <position position="1230"/>
    </location>
</feature>
<dbReference type="Pfam" id="PF08659">
    <property type="entry name" value="KR"/>
    <property type="match status" value="1"/>
</dbReference>
<keyword evidence="4" id="KW-0521">NADP</keyword>
<dbReference type="Pfam" id="PF08242">
    <property type="entry name" value="Methyltransf_12"/>
    <property type="match status" value="1"/>
</dbReference>
<evidence type="ECO:0000256" key="4">
    <source>
        <dbReference type="ARBA" id="ARBA00022857"/>
    </source>
</evidence>
<evidence type="ECO:0000313" key="14">
    <source>
        <dbReference type="Proteomes" id="UP000664203"/>
    </source>
</evidence>
<dbReference type="InterPro" id="IPR049552">
    <property type="entry name" value="PKS_DH_N"/>
</dbReference>
<sequence length="2613" mass="285897">MPDTYAVPDSGGEHAVKAGSDQRLSTGVILPIAIVGMSCRFPGDASSVKGLWNMCCSGESAWSEIPKDRMKGENYWHPNSSKHGTFNANGAHFLKEEIGLFDAPFFNISPNEANAMDPQQRLLLEVTYEALENARIPLNQIMGQDVGVFVGGSMSDYQNLLNKDIESNPVYQATGTSMSFLANRISYIYDLKGPSIAIDTACSSGLTALHLACQSIRTGEIRQALVGGVYILSSPENMIALSTLGLLGTDGRSYSFDHRGTGYGRGEGGGMIVLKPLEDAIRNGDSIHAVIRHTGTNQDGKTNGPTMPSLEAQERLIKSVYSQAGLDPLDTDYVEAHGTGTAVGDPIEASAIARSLAKGRPDDKPLYIGSVKSNIGHLEAGSGLAGIIKASLVLQNGLIPPNINFEKANEDIPFESWKLKIPTEGTSWPSQGVRRASMSSFGFGGSNVHVILESAPEPDRYKLSSEYGSNRTAGEKPKGTNFPPSSMLTQSQRVLDRSNLEETSGTSPRTVASITDGRKLSPPSTRLFKFSAAHKKGVKMQMSALAEYLRARSSANPDHNETLLRDLAYTLSERRSLLDWRAAIAASTVEELIECIDTFESEPLGALKNPSIAFVFTGQGSQWPGMGRELMRYPAFATIMEECDGYLKGLGAPWLLLDILQRDDQHGLINIANVSQPATTAIQIALVSLLASWNINPVAVVGHSSGEIAAAYAVGALSLSSCMAVAYHRGELASRLADRGAMLAIGATATEVTSLLGKVTDGKAVIACINSPSLITVSGDIGAIDSLQRLVTDANMFARKLKVNAAYHSHHMEKIEAEYLTKLGGIRPNAANESSPRFHSSLRGKEVSFEDLQATYWCNNLTSPVLFSQAVTDMCRERKYEKSVSPIDVIVEIGPHSSLKAPIQEVLKSISQSPGSSTRYMPTLLRNSDAVHSLLQTAGALHCTGCLIDCSDSYLSRDDKPFQLLPDLPQYPWLHSKRYWHESRISKNNRFRLFPRHDLLGTLVEDFNELEPRWRSVIRLPEIPWLSHHIIQSSVVFPFAAYVSMACEAAFQRATMRDQNVGPAHSYNFREVFVKKSLILTESSQTELSMTLRPHADGSKNKSSTWDEFCVYSHTEEMGWSEHCSGLVSVVQDQQIPNEIDGQRELEDGLQDYTRLFSAHEDVCKIRLDCSKAYKVMSRSGMEYGSSFRNIVEAKANAGLCAGTLIIPDTAALMPHHHETPFIVHPTMLDSCLHIAVFATCGGELSGISLRVPTYVRSLRISHCAERLPGHQLRVFASAETSKATNEMNATVTVFDDNEKSAIGKPRIEIIEIMATKLPSKGLSNDQDLMRGLCYKMQWEPCLQVLRPEQYQQLMPEEIGSDKIQTQSRNMERAALYYTQTALATLSTSEVGGFHEHHKKLYRVLKKVLERGTTTLQLSQMTEWLQSDDMQRLEFQESVKDTDDCGKMMCTVGEQLPQIFRKEVDPLSIMFSQDMLERYYSSYLGLQKGYSICSRWIGQYLSHQNPAMNILEIGAGTGSTTLPLLQSLGNQNGLPPRFGNFFFTDISAGFFERAKERLSTWGALVTCKVLDIEKDPVEQGFEEASFDLVLASNVLHATANMENTLQNARKLLKNGGRLVVLESTTLALSQTILFGTIPGWWAGKEPERQDGPTLNESQWDNLLQQTGFSGLDGSLSDNPGGIRGGSAMISTAILNQQPPLPCPTIVVDQYSDKAMISGLQSSFAHLTGQEVPVKAFPFLNTSDLYCVYVPLDHPTWRHVAEDSFNQLRQMILRVKGLLWVTRGATMQNPNAAMSMGVARVVRSENASVNFVTLDLDGKFQSPKAQIIETIKALYRHRFQSQGVHTSTDSEYLERDGILHIQRALLDDERDNFVLRETRGARLQPQKFVQEERQLKLKLQTPGRLDSLYFADDDSLQGDIGEDEVEIEVRAAGLNFRDVMIGLAQVPYQDLGSECSGVVKAVGKSVTHLDPGDRVCGLSSGTFGSRTRTTSLLVSKIPEELSFSTAATIPVIFCTALYSLQTIGRLDKGESILIHAAAGGVGQAAIMLSQFLGAEVFVTLSSAEKKDFVKKVYGIPESHIFSSRDTTFESGILRATNNKGVDVILNSIAGEGLKASWRCIAPLGRFVEIGKADLVQNSYLDMKRFLGSVTFAGVDLTVVAKHKPEIFNKLLTEVLELYQSSAIRAVSPITCFGMSEIQNAMRLMQGGKHMGKIIIQGQSNDIVQALPSPISTTIARQDASYLITGGTGGIGRSLAFWLAKNGAKNIVLASRSGLGSSSARALVEDVQTLDIGVNIAVRTCDVGNRAQLEDLIKGIQEIMPPIKGVIHGAMVLRDVLFEKSSFGDWTSVVGPRVEGAWNLHHCLPGLEYFVMLASLSGIVGTRGQAAYAATNTFLDSFASFRRSQNLPASTIDIGAVEDVGYVAEAEQDRQVVFSHLAHDRIQEEELFAMVKDAIVHGSSRKAGDGQVMAGLKLVPSKSLPFWAADVRFSHSVRSIQSTRSGNASVTGAYPVGKELRQAATANEAIQIISQALIIKMSKLSMTPAEEIVPEKPLAAYGLDSLVAIEMRNWLIGELEVDVPLLELMNSPSLRALAVFIKERSCLVGKTLREEDHQA</sequence>
<name>A0A8H3G840_9LECA</name>
<dbReference type="FunFam" id="3.40.47.10:FF:000019">
    <property type="entry name" value="Polyketide synthase type I"/>
    <property type="match status" value="1"/>
</dbReference>
<dbReference type="InterPro" id="IPR020843">
    <property type="entry name" value="ER"/>
</dbReference>
<keyword evidence="6" id="KW-0511">Multifunctional enzyme</keyword>
<dbReference type="Gene3D" id="3.40.47.10">
    <property type="match status" value="1"/>
</dbReference>
<dbReference type="SUPFAM" id="SSF55048">
    <property type="entry name" value="Probable ACP-binding domain of malonyl-CoA ACP transacylase"/>
    <property type="match status" value="1"/>
</dbReference>
<dbReference type="InterPro" id="IPR018201">
    <property type="entry name" value="Ketoacyl_synth_AS"/>
</dbReference>
<keyword evidence="5" id="KW-0560">Oxidoreductase</keyword>
<evidence type="ECO:0000256" key="8">
    <source>
        <dbReference type="PROSITE-ProRule" id="PRU01363"/>
    </source>
</evidence>
<comment type="caution">
    <text evidence="13">The sequence shown here is derived from an EMBL/GenBank/DDBJ whole genome shotgun (WGS) entry which is preliminary data.</text>
</comment>
<dbReference type="SUPFAM" id="SSF53335">
    <property type="entry name" value="S-adenosyl-L-methionine-dependent methyltransferases"/>
    <property type="match status" value="1"/>
</dbReference>
<feature type="compositionally biased region" description="Polar residues" evidence="9">
    <location>
        <begin position="501"/>
        <end position="513"/>
    </location>
</feature>
<dbReference type="PROSITE" id="PS52004">
    <property type="entry name" value="KS3_2"/>
    <property type="match status" value="1"/>
</dbReference>
<protein>
    <recommendedName>
        <fullName evidence="15">Polyketide synthase</fullName>
    </recommendedName>
</protein>
<dbReference type="InterPro" id="IPR020841">
    <property type="entry name" value="PKS_Beta-ketoAc_synthase_dom"/>
</dbReference>
<evidence type="ECO:0000256" key="9">
    <source>
        <dbReference type="SAM" id="MobiDB-lite"/>
    </source>
</evidence>
<dbReference type="SMART" id="SM00822">
    <property type="entry name" value="PKS_KR"/>
    <property type="match status" value="1"/>
</dbReference>
<feature type="region of interest" description="N-terminal hotdog fold" evidence="8">
    <location>
        <begin position="997"/>
        <end position="1135"/>
    </location>
</feature>
<dbReference type="SMART" id="SM00825">
    <property type="entry name" value="PKS_KS"/>
    <property type="match status" value="1"/>
</dbReference>
<dbReference type="GO" id="GO:0031177">
    <property type="term" value="F:phosphopantetheine binding"/>
    <property type="evidence" value="ECO:0007669"/>
    <property type="project" value="InterPro"/>
</dbReference>
<dbReference type="InterPro" id="IPR042104">
    <property type="entry name" value="PKS_dehydratase_sf"/>
</dbReference>
<proteinExistence type="predicted"/>
<keyword evidence="1" id="KW-0596">Phosphopantetheine</keyword>
<dbReference type="Pfam" id="PF13602">
    <property type="entry name" value="ADH_zinc_N_2"/>
    <property type="match status" value="1"/>
</dbReference>
<dbReference type="PROSITE" id="PS00012">
    <property type="entry name" value="PHOSPHOPANTETHEINE"/>
    <property type="match status" value="1"/>
</dbReference>
<dbReference type="InterPro" id="IPR011032">
    <property type="entry name" value="GroES-like_sf"/>
</dbReference>
<dbReference type="InterPro" id="IPR036291">
    <property type="entry name" value="NAD(P)-bd_dom_sf"/>
</dbReference>
<dbReference type="InterPro" id="IPR050091">
    <property type="entry name" value="PKS_NRPS_Biosynth_Enz"/>
</dbReference>
<dbReference type="SMART" id="SM00829">
    <property type="entry name" value="PKS_ER"/>
    <property type="match status" value="1"/>
</dbReference>
<dbReference type="PROSITE" id="PS00606">
    <property type="entry name" value="KS3_1"/>
    <property type="match status" value="1"/>
</dbReference>
<dbReference type="SUPFAM" id="SSF47336">
    <property type="entry name" value="ACP-like"/>
    <property type="match status" value="1"/>
</dbReference>
<dbReference type="Pfam" id="PF02801">
    <property type="entry name" value="Ketoacyl-synt_C"/>
    <property type="match status" value="1"/>
</dbReference>
<evidence type="ECO:0008006" key="15">
    <source>
        <dbReference type="Google" id="ProtNLM"/>
    </source>
</evidence>
<evidence type="ECO:0000256" key="1">
    <source>
        <dbReference type="ARBA" id="ARBA00022450"/>
    </source>
</evidence>
<evidence type="ECO:0000256" key="6">
    <source>
        <dbReference type="ARBA" id="ARBA00023268"/>
    </source>
</evidence>
<dbReference type="CDD" id="cd02440">
    <property type="entry name" value="AdoMet_MTases"/>
    <property type="match status" value="1"/>
</dbReference>
<dbReference type="InterPro" id="IPR014031">
    <property type="entry name" value="Ketoacyl_synth_C"/>
</dbReference>
<dbReference type="SUPFAM" id="SSF52151">
    <property type="entry name" value="FabD/lysophospholipase-like"/>
    <property type="match status" value="1"/>
</dbReference>
<keyword evidence="7" id="KW-0012">Acyltransferase</keyword>
<dbReference type="Pfam" id="PF21089">
    <property type="entry name" value="PKS_DH_N"/>
    <property type="match status" value="1"/>
</dbReference>
<dbReference type="Pfam" id="PF23114">
    <property type="entry name" value="NAD-bd_HRPKS_sdrA"/>
    <property type="match status" value="1"/>
</dbReference>
<dbReference type="InterPro" id="IPR006162">
    <property type="entry name" value="Ppantetheine_attach_site"/>
</dbReference>
<dbReference type="PROSITE" id="PS52019">
    <property type="entry name" value="PKS_MFAS_DH"/>
    <property type="match status" value="1"/>
</dbReference>
<keyword evidence="14" id="KW-1185">Reference proteome</keyword>
<dbReference type="InterPro" id="IPR016039">
    <property type="entry name" value="Thiolase-like"/>
</dbReference>
<evidence type="ECO:0000259" key="10">
    <source>
        <dbReference type="PROSITE" id="PS50075"/>
    </source>
</evidence>
<dbReference type="GO" id="GO:1901336">
    <property type="term" value="P:lactone biosynthetic process"/>
    <property type="evidence" value="ECO:0007669"/>
    <property type="project" value="UniProtKB-ARBA"/>
</dbReference>
<dbReference type="Gene3D" id="3.30.70.3290">
    <property type="match status" value="1"/>
</dbReference>
<dbReference type="InterPro" id="IPR029063">
    <property type="entry name" value="SAM-dependent_MTases_sf"/>
</dbReference>
<feature type="compositionally biased region" description="Polar residues" evidence="9">
    <location>
        <begin position="482"/>
        <end position="493"/>
    </location>
</feature>
<dbReference type="InterPro" id="IPR013968">
    <property type="entry name" value="PKS_KR"/>
</dbReference>
<dbReference type="Pfam" id="PF16197">
    <property type="entry name" value="KAsynt_C_assoc"/>
    <property type="match status" value="1"/>
</dbReference>
<dbReference type="InterPro" id="IPR056501">
    <property type="entry name" value="NAD-bd_HRPKS_sdrA"/>
</dbReference>
<gene>
    <name evidence="13" type="ORF">ALECFALPRED_007294</name>
</gene>
<dbReference type="InterPro" id="IPR014043">
    <property type="entry name" value="Acyl_transferase_dom"/>
</dbReference>
<dbReference type="GO" id="GO:0016491">
    <property type="term" value="F:oxidoreductase activity"/>
    <property type="evidence" value="ECO:0007669"/>
    <property type="project" value="UniProtKB-KW"/>
</dbReference>
<dbReference type="InterPro" id="IPR016035">
    <property type="entry name" value="Acyl_Trfase/lysoPLipase"/>
</dbReference>
<dbReference type="Gene3D" id="3.90.180.10">
    <property type="entry name" value="Medium-chain alcohol dehydrogenases, catalytic domain"/>
    <property type="match status" value="1"/>
</dbReference>
<dbReference type="InterPro" id="IPR016036">
    <property type="entry name" value="Malonyl_transacylase_ACP-bd"/>
</dbReference>
<dbReference type="SUPFAM" id="SSF50129">
    <property type="entry name" value="GroES-like"/>
    <property type="match status" value="1"/>
</dbReference>
<dbReference type="Gene3D" id="3.10.129.110">
    <property type="entry name" value="Polyketide synthase dehydratase"/>
    <property type="match status" value="1"/>
</dbReference>
<dbReference type="InterPro" id="IPR020806">
    <property type="entry name" value="PKS_PP-bd"/>
</dbReference>
<dbReference type="OrthoDB" id="329835at2759"/>
<dbReference type="PANTHER" id="PTHR43775">
    <property type="entry name" value="FATTY ACID SYNTHASE"/>
    <property type="match status" value="1"/>
</dbReference>
<dbReference type="GO" id="GO:0004315">
    <property type="term" value="F:3-oxoacyl-[acyl-carrier-protein] synthase activity"/>
    <property type="evidence" value="ECO:0007669"/>
    <property type="project" value="InterPro"/>
</dbReference>
<dbReference type="Pfam" id="PF00698">
    <property type="entry name" value="Acyl_transf_1"/>
    <property type="match status" value="1"/>
</dbReference>
<dbReference type="InterPro" id="IPR009081">
    <property type="entry name" value="PP-bd_ACP"/>
</dbReference>
<evidence type="ECO:0000256" key="7">
    <source>
        <dbReference type="ARBA" id="ARBA00023315"/>
    </source>
</evidence>
<dbReference type="SMART" id="SM00826">
    <property type="entry name" value="PKS_DH"/>
    <property type="match status" value="1"/>
</dbReference>
<feature type="domain" description="Ketosynthase family 3 (KS3)" evidence="11">
    <location>
        <begin position="29"/>
        <end position="454"/>
    </location>
</feature>
<dbReference type="Gene3D" id="3.40.50.720">
    <property type="entry name" value="NAD(P)-binding Rossmann-like Domain"/>
    <property type="match status" value="2"/>
</dbReference>
<dbReference type="SUPFAM" id="SSF51735">
    <property type="entry name" value="NAD(P)-binding Rossmann-fold domains"/>
    <property type="match status" value="2"/>
</dbReference>
<dbReference type="Proteomes" id="UP000664203">
    <property type="component" value="Unassembled WGS sequence"/>
</dbReference>
<dbReference type="CDD" id="cd05195">
    <property type="entry name" value="enoyl_red"/>
    <property type="match status" value="1"/>
</dbReference>
<dbReference type="SMART" id="SM00827">
    <property type="entry name" value="PKS_AT"/>
    <property type="match status" value="1"/>
</dbReference>
<keyword evidence="2" id="KW-0597">Phosphoprotein</keyword>
<evidence type="ECO:0000256" key="2">
    <source>
        <dbReference type="ARBA" id="ARBA00022553"/>
    </source>
</evidence>
<dbReference type="Pfam" id="PF00109">
    <property type="entry name" value="ketoacyl-synt"/>
    <property type="match status" value="1"/>
</dbReference>
<dbReference type="Pfam" id="PF08240">
    <property type="entry name" value="ADH_N"/>
    <property type="match status" value="1"/>
</dbReference>
<evidence type="ECO:0000313" key="13">
    <source>
        <dbReference type="EMBL" id="CAF9937575.1"/>
    </source>
</evidence>
<dbReference type="InterPro" id="IPR057326">
    <property type="entry name" value="KR_dom"/>
</dbReference>
<dbReference type="InterPro" id="IPR020807">
    <property type="entry name" value="PKS_DH"/>
</dbReference>
<dbReference type="InterPro" id="IPR014030">
    <property type="entry name" value="Ketoacyl_synth_N"/>
</dbReference>
<organism evidence="13 14">
    <name type="scientific">Alectoria fallacina</name>
    <dbReference type="NCBI Taxonomy" id="1903189"/>
    <lineage>
        <taxon>Eukaryota</taxon>
        <taxon>Fungi</taxon>
        <taxon>Dikarya</taxon>
        <taxon>Ascomycota</taxon>
        <taxon>Pezizomycotina</taxon>
        <taxon>Lecanoromycetes</taxon>
        <taxon>OSLEUM clade</taxon>
        <taxon>Lecanoromycetidae</taxon>
        <taxon>Lecanorales</taxon>
        <taxon>Lecanorineae</taxon>
        <taxon>Parmeliaceae</taxon>
        <taxon>Alectoria</taxon>
    </lineage>
</organism>
<dbReference type="InterPro" id="IPR013154">
    <property type="entry name" value="ADH-like_N"/>
</dbReference>
<dbReference type="Gene3D" id="1.10.1200.10">
    <property type="entry name" value="ACP-like"/>
    <property type="match status" value="1"/>
</dbReference>
<dbReference type="PANTHER" id="PTHR43775:SF13">
    <property type="entry name" value="POLYKETIDE SYNTHASE 1"/>
    <property type="match status" value="1"/>
</dbReference>
<dbReference type="SMART" id="SM00823">
    <property type="entry name" value="PKS_PP"/>
    <property type="match status" value="1"/>
</dbReference>
<dbReference type="InterPro" id="IPR036736">
    <property type="entry name" value="ACP-like_sf"/>
</dbReference>
<dbReference type="GO" id="GO:0030639">
    <property type="term" value="P:polyketide biosynthetic process"/>
    <property type="evidence" value="ECO:0007669"/>
    <property type="project" value="UniProtKB-ARBA"/>
</dbReference>
<evidence type="ECO:0000259" key="11">
    <source>
        <dbReference type="PROSITE" id="PS52004"/>
    </source>
</evidence>
<reference evidence="13" key="1">
    <citation type="submission" date="2021-03" db="EMBL/GenBank/DDBJ databases">
        <authorList>
            <person name="Tagirdzhanova G."/>
        </authorList>
    </citation>
    <scope>NUCLEOTIDE SEQUENCE</scope>
</reference>
<dbReference type="FunFam" id="3.40.50.720:FF:000209">
    <property type="entry name" value="Polyketide synthase Pks12"/>
    <property type="match status" value="1"/>
</dbReference>
<evidence type="ECO:0000256" key="3">
    <source>
        <dbReference type="ARBA" id="ARBA00022679"/>
    </source>
</evidence>
<dbReference type="InterPro" id="IPR032821">
    <property type="entry name" value="PKS_assoc"/>
</dbReference>
<dbReference type="InterPro" id="IPR013217">
    <property type="entry name" value="Methyltransf_12"/>
</dbReference>
<evidence type="ECO:0000259" key="12">
    <source>
        <dbReference type="PROSITE" id="PS52019"/>
    </source>
</evidence>
<keyword evidence="3" id="KW-0808">Transferase</keyword>
<dbReference type="EMBL" id="CAJPDR010000478">
    <property type="protein sequence ID" value="CAF9937575.1"/>
    <property type="molecule type" value="Genomic_DNA"/>
</dbReference>
<dbReference type="SUPFAM" id="SSF53901">
    <property type="entry name" value="Thiolase-like"/>
    <property type="match status" value="1"/>
</dbReference>
<accession>A0A8H3G840</accession>
<dbReference type="Pfam" id="PF14765">
    <property type="entry name" value="PS-DH"/>
    <property type="match status" value="1"/>
</dbReference>
<dbReference type="Pfam" id="PF00550">
    <property type="entry name" value="PP-binding"/>
    <property type="match status" value="1"/>
</dbReference>
<dbReference type="InterPro" id="IPR001227">
    <property type="entry name" value="Ac_transferase_dom_sf"/>
</dbReference>
<dbReference type="InterPro" id="IPR049900">
    <property type="entry name" value="PKS_mFAS_DH"/>
</dbReference>
<dbReference type="CDD" id="cd00833">
    <property type="entry name" value="PKS"/>
    <property type="match status" value="1"/>
</dbReference>
<dbReference type="Pfam" id="PF22621">
    <property type="entry name" value="CurL-like_PKS_C"/>
    <property type="match status" value="1"/>
</dbReference>
<dbReference type="GO" id="GO:0006633">
    <property type="term" value="P:fatty acid biosynthetic process"/>
    <property type="evidence" value="ECO:0007669"/>
    <property type="project" value="InterPro"/>
</dbReference>